<dbReference type="InterPro" id="IPR015424">
    <property type="entry name" value="PyrdxlP-dep_Trfase"/>
</dbReference>
<dbReference type="InParanoid" id="A0A0G4EUS8"/>
<dbReference type="Gene3D" id="3.40.640.10">
    <property type="entry name" value="Type I PLP-dependent aspartate aminotransferase-like (Major domain)"/>
    <property type="match status" value="1"/>
</dbReference>
<comment type="similarity">
    <text evidence="2">Belongs to the class-V pyridoxal-phosphate-dependent aminotransferase family.</text>
</comment>
<dbReference type="OrthoDB" id="7403325at2759"/>
<keyword evidence="5" id="KW-0808">Transferase</keyword>
<evidence type="ECO:0000256" key="2">
    <source>
        <dbReference type="ARBA" id="ARBA00009236"/>
    </source>
</evidence>
<dbReference type="SUPFAM" id="SSF53383">
    <property type="entry name" value="PLP-dependent transferases"/>
    <property type="match status" value="1"/>
</dbReference>
<dbReference type="EMBL" id="CDMY01000315">
    <property type="protein sequence ID" value="CEM02003.1"/>
    <property type="molecule type" value="Genomic_DNA"/>
</dbReference>
<feature type="domain" description="Aminotransferase class V" evidence="9">
    <location>
        <begin position="44"/>
        <end position="374"/>
    </location>
</feature>
<proteinExistence type="inferred from homology"/>
<evidence type="ECO:0000256" key="4">
    <source>
        <dbReference type="ARBA" id="ARBA00022576"/>
    </source>
</evidence>
<comment type="cofactor">
    <cofactor evidence="1 8">
        <name>pyridoxal 5'-phosphate</name>
        <dbReference type="ChEBI" id="CHEBI:597326"/>
    </cofactor>
</comment>
<dbReference type="GO" id="GO:0005777">
    <property type="term" value="C:peroxisome"/>
    <property type="evidence" value="ECO:0007669"/>
    <property type="project" value="TreeGrafter"/>
</dbReference>
<keyword evidence="6 8" id="KW-0663">Pyridoxal phosphate</keyword>
<dbReference type="GO" id="GO:0004760">
    <property type="term" value="F:L-serine-pyruvate transaminase activity"/>
    <property type="evidence" value="ECO:0007669"/>
    <property type="project" value="TreeGrafter"/>
</dbReference>
<dbReference type="Gene3D" id="3.90.1150.10">
    <property type="entry name" value="Aspartate Aminotransferase, domain 1"/>
    <property type="match status" value="1"/>
</dbReference>
<dbReference type="OMA" id="YEWDTPA"/>
<dbReference type="EC" id="2.6.1.44" evidence="3"/>
<dbReference type="PIRSF" id="PIRSF000524">
    <property type="entry name" value="SPT"/>
    <property type="match status" value="1"/>
</dbReference>
<evidence type="ECO:0000256" key="5">
    <source>
        <dbReference type="ARBA" id="ARBA00022679"/>
    </source>
</evidence>
<evidence type="ECO:0000256" key="3">
    <source>
        <dbReference type="ARBA" id="ARBA00013049"/>
    </source>
</evidence>
<dbReference type="STRING" id="1169540.A0A0G4EUS8"/>
<evidence type="ECO:0000313" key="10">
    <source>
        <dbReference type="EMBL" id="CEM02003.1"/>
    </source>
</evidence>
<dbReference type="PhylomeDB" id="A0A0G4EUS8"/>
<feature type="binding site" evidence="7">
    <location>
        <position position="362"/>
    </location>
    <ligand>
        <name>substrate</name>
    </ligand>
</feature>
<dbReference type="VEuPathDB" id="CryptoDB:Vbra_13390"/>
<evidence type="ECO:0000256" key="6">
    <source>
        <dbReference type="ARBA" id="ARBA00022898"/>
    </source>
</evidence>
<accession>A0A0G4EUS8</accession>
<keyword evidence="11" id="KW-1185">Reference proteome</keyword>
<dbReference type="FunFam" id="3.40.640.10:FF:000027">
    <property type="entry name" value="Serine--pyruvate aminotransferase, mitochondrial"/>
    <property type="match status" value="1"/>
</dbReference>
<protein>
    <recommendedName>
        <fullName evidence="3">alanine--glyoxylate transaminase</fullName>
        <ecNumber evidence="3">2.6.1.44</ecNumber>
    </recommendedName>
</protein>
<dbReference type="CDD" id="cd06451">
    <property type="entry name" value="AGAT_like"/>
    <property type="match status" value="1"/>
</dbReference>
<dbReference type="Proteomes" id="UP000041254">
    <property type="component" value="Unassembled WGS sequence"/>
</dbReference>
<keyword evidence="4" id="KW-0032">Aminotransferase</keyword>
<dbReference type="AlphaFoldDB" id="A0A0G4EUS8"/>
<dbReference type="Pfam" id="PF00266">
    <property type="entry name" value="Aminotran_5"/>
    <property type="match status" value="1"/>
</dbReference>
<dbReference type="GO" id="GO:0019265">
    <property type="term" value="P:glycine biosynthetic process, by transamination of glyoxylate"/>
    <property type="evidence" value="ECO:0007669"/>
    <property type="project" value="TreeGrafter"/>
</dbReference>
<gene>
    <name evidence="10" type="ORF">Vbra_13390</name>
</gene>
<evidence type="ECO:0000256" key="7">
    <source>
        <dbReference type="PIRSR" id="PIRSR000524-1"/>
    </source>
</evidence>
<dbReference type="InterPro" id="IPR024169">
    <property type="entry name" value="SP_NH2Trfase/AEP_transaminase"/>
</dbReference>
<dbReference type="InterPro" id="IPR000192">
    <property type="entry name" value="Aminotrans_V_dom"/>
</dbReference>
<evidence type="ECO:0000313" key="11">
    <source>
        <dbReference type="Proteomes" id="UP000041254"/>
    </source>
</evidence>
<dbReference type="GO" id="GO:0008453">
    <property type="term" value="F:alanine-glyoxylate transaminase activity"/>
    <property type="evidence" value="ECO:0007669"/>
    <property type="project" value="UniProtKB-EC"/>
</dbReference>
<name>A0A0G4EUS8_VITBC</name>
<sequence length="395" mass="43214">MSLSIKNPIAEVGRLDPPTRLLCGPGPGNAHPRVHAAMSIPQIGHMDPAFLDIVEDLKKLLRYAWQTENVFTIPVSGTGSAAWEAAVANVTSPGDIHLTCVSGYFGERHCDMASRYGADVRRIEKPWGEVFTLDEIKKAVAEHKPQVLWICYAETSTGARQPLDGIADVCHANNCLFMLDTVTAIGGVPLFLDKSGVDICYAGTQKCLSCPPGVAPLTIGPRALKKMEDRAAKGEKVANWYLDMTMIQKYIVAPEGAPRVYHHTAPISMVYAMREALTLIAEEGLENCWKRHQETAEYFWGLIEAAGMEMLIPNKEHRLPSLHTVKVPQGIDAGKVVKHMREKFQIEIGGGLGAQLSGKVWRIGLMGYNSRKEVALTIVAALKDALVAQGWKPKA</sequence>
<organism evidence="10 11">
    <name type="scientific">Vitrella brassicaformis (strain CCMP3155)</name>
    <dbReference type="NCBI Taxonomy" id="1169540"/>
    <lineage>
        <taxon>Eukaryota</taxon>
        <taxon>Sar</taxon>
        <taxon>Alveolata</taxon>
        <taxon>Colpodellida</taxon>
        <taxon>Vitrellaceae</taxon>
        <taxon>Vitrella</taxon>
    </lineage>
</organism>
<reference evidence="10 11" key="1">
    <citation type="submission" date="2014-11" db="EMBL/GenBank/DDBJ databases">
        <authorList>
            <person name="Zhu J."/>
            <person name="Qi W."/>
            <person name="Song R."/>
        </authorList>
    </citation>
    <scope>NUCLEOTIDE SEQUENCE [LARGE SCALE GENOMIC DNA]</scope>
</reference>
<dbReference type="PANTHER" id="PTHR21152">
    <property type="entry name" value="AMINOTRANSFERASE CLASS V"/>
    <property type="match status" value="1"/>
</dbReference>
<dbReference type="InterPro" id="IPR015421">
    <property type="entry name" value="PyrdxlP-dep_Trfase_major"/>
</dbReference>
<feature type="modified residue" description="N6-(pyridoxal phosphate)lysine" evidence="8">
    <location>
        <position position="206"/>
    </location>
</feature>
<dbReference type="PANTHER" id="PTHR21152:SF40">
    <property type="entry name" value="ALANINE--GLYOXYLATE AMINOTRANSFERASE"/>
    <property type="match status" value="1"/>
</dbReference>
<evidence type="ECO:0000259" key="9">
    <source>
        <dbReference type="Pfam" id="PF00266"/>
    </source>
</evidence>
<evidence type="ECO:0000256" key="1">
    <source>
        <dbReference type="ARBA" id="ARBA00001933"/>
    </source>
</evidence>
<evidence type="ECO:0000256" key="8">
    <source>
        <dbReference type="PIRSR" id="PIRSR000524-50"/>
    </source>
</evidence>
<dbReference type="InterPro" id="IPR015422">
    <property type="entry name" value="PyrdxlP-dep_Trfase_small"/>
</dbReference>